<accession>A0A486XSX8</accession>
<name>A0A486XSX8_9GAMM</name>
<evidence type="ECO:0000313" key="2">
    <source>
        <dbReference type="EMBL" id="VHO05369.1"/>
    </source>
</evidence>
<dbReference type="InterPro" id="IPR016181">
    <property type="entry name" value="Acyl_CoA_acyltransferase"/>
</dbReference>
<dbReference type="CDD" id="cd04301">
    <property type="entry name" value="NAT_SF"/>
    <property type="match status" value="1"/>
</dbReference>
<dbReference type="EMBL" id="CAAJGR010000120">
    <property type="protein sequence ID" value="VHO05369.1"/>
    <property type="molecule type" value="Genomic_DNA"/>
</dbReference>
<gene>
    <name evidence="2" type="ORF">BAL341_2452</name>
</gene>
<dbReference type="InterPro" id="IPR000182">
    <property type="entry name" value="GNAT_dom"/>
</dbReference>
<feature type="domain" description="N-acetyltransferase" evidence="1">
    <location>
        <begin position="97"/>
        <end position="161"/>
    </location>
</feature>
<dbReference type="Pfam" id="PF00583">
    <property type="entry name" value="Acetyltransf_1"/>
    <property type="match status" value="1"/>
</dbReference>
<organism evidence="2">
    <name type="scientific">Rheinheimera sp. BAL341</name>
    <dbReference type="NCBI Taxonomy" id="1708203"/>
    <lineage>
        <taxon>Bacteria</taxon>
        <taxon>Pseudomonadati</taxon>
        <taxon>Pseudomonadota</taxon>
        <taxon>Gammaproteobacteria</taxon>
        <taxon>Chromatiales</taxon>
        <taxon>Chromatiaceae</taxon>
        <taxon>Rheinheimera</taxon>
    </lineage>
</organism>
<evidence type="ECO:0000259" key="1">
    <source>
        <dbReference type="Pfam" id="PF00583"/>
    </source>
</evidence>
<dbReference type="SUPFAM" id="SSF55729">
    <property type="entry name" value="Acyl-CoA N-acyltransferases (Nat)"/>
    <property type="match status" value="1"/>
</dbReference>
<dbReference type="GO" id="GO:0016747">
    <property type="term" value="F:acyltransferase activity, transferring groups other than amino-acyl groups"/>
    <property type="evidence" value="ECO:0007669"/>
    <property type="project" value="InterPro"/>
</dbReference>
<proteinExistence type="predicted"/>
<dbReference type="AlphaFoldDB" id="A0A486XSX8"/>
<reference evidence="2" key="1">
    <citation type="submission" date="2019-04" db="EMBL/GenBank/DDBJ databases">
        <authorList>
            <person name="Brambilla D."/>
        </authorList>
    </citation>
    <scope>NUCLEOTIDE SEQUENCE</scope>
    <source>
        <strain evidence="2">BAL1</strain>
    </source>
</reference>
<protein>
    <submittedName>
        <fullName evidence="2">Acetyltransferase, GNAT family</fullName>
    </submittedName>
</protein>
<keyword evidence="2" id="KW-0808">Transferase</keyword>
<dbReference type="Gene3D" id="3.40.630.30">
    <property type="match status" value="1"/>
</dbReference>
<sequence length="212" mass="23494">MLCTANVIYNSCMTSYPDYVVQILELTSNYFSDVIELANQIHGDNYLNAASLTQMQKQGLRNDINASLVAVDADMQLLGYRLSFAAGQWHQDQWCSTALWPVPKEQMAYFKSVGVSTSERGKGIASALLKASVQALKQQGAMAGLAHIWRESPGNAAERYFTFAGATLLKVHPDRWRHLSETAGYICPRCGALCRCSAAEMVLDFTRQEQVN</sequence>